<accession>D8UC93</accession>
<keyword evidence="3" id="KW-1185">Reference proteome</keyword>
<organism evidence="3">
    <name type="scientific">Volvox carteri f. nagariensis</name>
    <dbReference type="NCBI Taxonomy" id="3068"/>
    <lineage>
        <taxon>Eukaryota</taxon>
        <taxon>Viridiplantae</taxon>
        <taxon>Chlorophyta</taxon>
        <taxon>core chlorophytes</taxon>
        <taxon>Chlorophyceae</taxon>
        <taxon>CS clade</taxon>
        <taxon>Chlamydomonadales</taxon>
        <taxon>Volvocaceae</taxon>
        <taxon>Volvox</taxon>
    </lineage>
</organism>
<gene>
    <name evidence="2" type="ORF">VOLCADRAFT_97252</name>
</gene>
<dbReference type="OrthoDB" id="551148at2759"/>
<dbReference type="Proteomes" id="UP000001058">
    <property type="component" value="Unassembled WGS sequence"/>
</dbReference>
<evidence type="ECO:0000256" key="1">
    <source>
        <dbReference type="SAM" id="MobiDB-lite"/>
    </source>
</evidence>
<sequence>MEEHVAAGRLDEALRNPNDPWDTDAYMRYLEEADAADARRRAASGGSGSGNGGKRPSSEGPESYNDRQNQEEQQQQQQLQPPRRPPVSFWEWVRDRPELWVEDPVARAVTSGLRHWVTPGDGGSSSGTTATAAAAVVTPAAAAAEAARRKRVPHCYGPLELTTLVRAAARLQLQAAVPEHAAWLVYELLYSSYRQMPEFDGRQLAQLSYSLAQLGPCVPPERWRRRFLAATRRQMAEMDSQVRAWV</sequence>
<dbReference type="EMBL" id="GL378380">
    <property type="protein sequence ID" value="EFJ42605.1"/>
    <property type="molecule type" value="Genomic_DNA"/>
</dbReference>
<protein>
    <submittedName>
        <fullName evidence="2">Uncharacterized protein</fullName>
    </submittedName>
</protein>
<feature type="compositionally biased region" description="Low complexity" evidence="1">
    <location>
        <begin position="71"/>
        <end position="81"/>
    </location>
</feature>
<feature type="region of interest" description="Disordered" evidence="1">
    <location>
        <begin position="1"/>
        <end position="23"/>
    </location>
</feature>
<dbReference type="RefSeq" id="XP_002956256.1">
    <property type="nucleotide sequence ID" value="XM_002956210.1"/>
</dbReference>
<evidence type="ECO:0000313" key="3">
    <source>
        <dbReference type="Proteomes" id="UP000001058"/>
    </source>
</evidence>
<feature type="region of interest" description="Disordered" evidence="1">
    <location>
        <begin position="36"/>
        <end position="85"/>
    </location>
</feature>
<reference evidence="2 3" key="1">
    <citation type="journal article" date="2010" name="Science">
        <title>Genomic analysis of organismal complexity in the multicellular green alga Volvox carteri.</title>
        <authorList>
            <person name="Prochnik S.E."/>
            <person name="Umen J."/>
            <person name="Nedelcu A.M."/>
            <person name="Hallmann A."/>
            <person name="Miller S.M."/>
            <person name="Nishii I."/>
            <person name="Ferris P."/>
            <person name="Kuo A."/>
            <person name="Mitros T."/>
            <person name="Fritz-Laylin L.K."/>
            <person name="Hellsten U."/>
            <person name="Chapman J."/>
            <person name="Simakov O."/>
            <person name="Rensing S.A."/>
            <person name="Terry A."/>
            <person name="Pangilinan J."/>
            <person name="Kapitonov V."/>
            <person name="Jurka J."/>
            <person name="Salamov A."/>
            <person name="Shapiro H."/>
            <person name="Schmutz J."/>
            <person name="Grimwood J."/>
            <person name="Lindquist E."/>
            <person name="Lucas S."/>
            <person name="Grigoriev I.V."/>
            <person name="Schmitt R."/>
            <person name="Kirk D."/>
            <person name="Rokhsar D.S."/>
        </authorList>
    </citation>
    <scope>NUCLEOTIDE SEQUENCE [LARGE SCALE GENOMIC DNA]</scope>
    <source>
        <strain evidence="3">f. Nagariensis / Eve</strain>
    </source>
</reference>
<feature type="compositionally biased region" description="Basic and acidic residues" evidence="1">
    <location>
        <begin position="1"/>
        <end position="14"/>
    </location>
</feature>
<proteinExistence type="predicted"/>
<dbReference type="InParanoid" id="D8UC93"/>
<dbReference type="AlphaFoldDB" id="D8UC93"/>
<dbReference type="GeneID" id="9619132"/>
<dbReference type="KEGG" id="vcn:VOLCADRAFT_97252"/>
<evidence type="ECO:0000313" key="2">
    <source>
        <dbReference type="EMBL" id="EFJ42605.1"/>
    </source>
</evidence>
<name>D8UC93_VOLCA</name>